<proteinExistence type="predicted"/>
<dbReference type="GeneID" id="20714507"/>
<evidence type="ECO:0000313" key="3">
    <source>
        <dbReference type="Proteomes" id="UP000003786"/>
    </source>
</evidence>
<evidence type="ECO:0000256" key="1">
    <source>
        <dbReference type="SAM" id="SignalP"/>
    </source>
</evidence>
<accession>J4D7C0</accession>
<gene>
    <name evidence="2" type="ORF">TOT_020000353</name>
</gene>
<organism evidence="2 3">
    <name type="scientific">Theileria orientalis strain Shintoku</name>
    <dbReference type="NCBI Taxonomy" id="869250"/>
    <lineage>
        <taxon>Eukaryota</taxon>
        <taxon>Sar</taxon>
        <taxon>Alveolata</taxon>
        <taxon>Apicomplexa</taxon>
        <taxon>Aconoidasida</taxon>
        <taxon>Piroplasmida</taxon>
        <taxon>Theileriidae</taxon>
        <taxon>Theileria</taxon>
    </lineage>
</organism>
<reference evidence="2 3" key="1">
    <citation type="journal article" date="2012" name="MBio">
        <title>Comparative genome analysis of three eukaryotic parasites with differing abilities to transform leukocytes reveals key mediators of Theileria-induced leukocyte transformation.</title>
        <authorList>
            <person name="Hayashida K."/>
            <person name="Hara Y."/>
            <person name="Abe T."/>
            <person name="Yamasaki C."/>
            <person name="Toyoda A."/>
            <person name="Kosuge T."/>
            <person name="Suzuki Y."/>
            <person name="Sato Y."/>
            <person name="Kawashima S."/>
            <person name="Katayama T."/>
            <person name="Wakaguri H."/>
            <person name="Inoue N."/>
            <person name="Homma K."/>
            <person name="Tada-Umezaki M."/>
            <person name="Yagi Y."/>
            <person name="Fujii Y."/>
            <person name="Habara T."/>
            <person name="Kanehisa M."/>
            <person name="Watanabe H."/>
            <person name="Ito K."/>
            <person name="Gojobori T."/>
            <person name="Sugawara H."/>
            <person name="Imanishi T."/>
            <person name="Weir W."/>
            <person name="Gardner M."/>
            <person name="Pain A."/>
            <person name="Shiels B."/>
            <person name="Hattori M."/>
            <person name="Nene V."/>
            <person name="Sugimoto C."/>
        </authorList>
    </citation>
    <scope>NUCLEOTIDE SEQUENCE [LARGE SCALE GENOMIC DNA]</scope>
    <source>
        <strain evidence="2 3">Shintoku</strain>
    </source>
</reference>
<name>J4D7C0_THEOR</name>
<protein>
    <submittedName>
        <fullName evidence="2">Uncharacterized protein</fullName>
    </submittedName>
</protein>
<sequence>MNMLFAAMVAVATVSAAPFLLDHDLVKNNGHPKLAVFHHVGAVLGNGVNENKLRFVHLMPKVSFLCEFADGLASAHFGGAAKHHTFLNLPEGEHLVEVLGLSNCHDWHVVVMGVWNVAGGFLSHKLFGGVKGEGMKFFGLMDEVADFVNLKLGTSHLPLFKELVAKGLPSHLFTHKLNHKLANRLAQLA</sequence>
<dbReference type="VEuPathDB" id="PiroplasmaDB:TOT_020000353"/>
<dbReference type="OrthoDB" id="10570342at2759"/>
<feature type="signal peptide" evidence="1">
    <location>
        <begin position="1"/>
        <end position="16"/>
    </location>
</feature>
<dbReference type="EMBL" id="AP011947">
    <property type="protein sequence ID" value="BAM40090.1"/>
    <property type="molecule type" value="Genomic_DNA"/>
</dbReference>
<evidence type="ECO:0000313" key="2">
    <source>
        <dbReference type="EMBL" id="BAM40090.1"/>
    </source>
</evidence>
<keyword evidence="3" id="KW-1185">Reference proteome</keyword>
<dbReference type="Proteomes" id="UP000003786">
    <property type="component" value="Chromosome 2"/>
</dbReference>
<dbReference type="RefSeq" id="XP_009690391.1">
    <property type="nucleotide sequence ID" value="XM_009692096.1"/>
</dbReference>
<dbReference type="eggNOG" id="ENOG502QX2H">
    <property type="taxonomic scope" value="Eukaryota"/>
</dbReference>
<feature type="chain" id="PRO_5003778765" evidence="1">
    <location>
        <begin position="17"/>
        <end position="189"/>
    </location>
</feature>
<dbReference type="KEGG" id="tot:TOT_020000353"/>
<dbReference type="AlphaFoldDB" id="J4D7C0"/>
<keyword evidence="1" id="KW-0732">Signal</keyword>